<keyword evidence="3" id="KW-1185">Reference proteome</keyword>
<dbReference type="Pfam" id="PF13503">
    <property type="entry name" value="DUF4123"/>
    <property type="match status" value="1"/>
</dbReference>
<organism evidence="2 3">
    <name type="scientific">Aquariibacter albus</name>
    <dbReference type="NCBI Taxonomy" id="2759899"/>
    <lineage>
        <taxon>Bacteria</taxon>
        <taxon>Pseudomonadati</taxon>
        <taxon>Pseudomonadota</taxon>
        <taxon>Betaproteobacteria</taxon>
        <taxon>Burkholderiales</taxon>
        <taxon>Sphaerotilaceae</taxon>
        <taxon>Aquariibacter</taxon>
    </lineage>
</organism>
<protein>
    <submittedName>
        <fullName evidence="2">DUF4123 domain-containing protein</fullName>
    </submittedName>
</protein>
<feature type="domain" description="DUF4123" evidence="1">
    <location>
        <begin position="30"/>
        <end position="146"/>
    </location>
</feature>
<name>A0A839HKT0_9BURK</name>
<gene>
    <name evidence="2" type="ORF">H4F90_14420</name>
</gene>
<evidence type="ECO:0000313" key="3">
    <source>
        <dbReference type="Proteomes" id="UP000586093"/>
    </source>
</evidence>
<dbReference type="AlphaFoldDB" id="A0A839HKT0"/>
<sequence length="185" mass="20191">MHALQDPPSALTPAQLKAGLWADARLRVHAVVMGQRVPDLPTRLAAADGLLHECLLPGALEPARRRQAPHLVTLGPDAPLTDWLLFEAAAGLGDWGLLVLAEAPRLALRQHLRQLLKARLPQGPVIDLDWMDPAVLDCLLPALDPAGCRAFFGPVRSFVVPAATEWRHYEAPLGTLRITRQACMR</sequence>
<accession>A0A839HKT0</accession>
<evidence type="ECO:0000259" key="1">
    <source>
        <dbReference type="Pfam" id="PF13503"/>
    </source>
</evidence>
<dbReference type="Proteomes" id="UP000586093">
    <property type="component" value="Unassembled WGS sequence"/>
</dbReference>
<reference evidence="2 3" key="1">
    <citation type="submission" date="2020-08" db="EMBL/GenBank/DDBJ databases">
        <title>Aquariorum lacteus gen. nov., sp. nov., a new member of the family Comamonadaceae, isolated from freshwater aquarium.</title>
        <authorList>
            <person name="Chun S.-J."/>
        </authorList>
    </citation>
    <scope>NUCLEOTIDE SEQUENCE [LARGE SCALE GENOMIC DNA]</scope>
    <source>
        <strain evidence="2 3">SJAQ100</strain>
    </source>
</reference>
<evidence type="ECO:0000313" key="2">
    <source>
        <dbReference type="EMBL" id="MBB1163165.1"/>
    </source>
</evidence>
<comment type="caution">
    <text evidence="2">The sequence shown here is derived from an EMBL/GenBank/DDBJ whole genome shotgun (WGS) entry which is preliminary data.</text>
</comment>
<dbReference type="RefSeq" id="WP_182665832.1">
    <property type="nucleotide sequence ID" value="NZ_JACIVI010000007.1"/>
</dbReference>
<proteinExistence type="predicted"/>
<dbReference type="EMBL" id="JACIVI010000007">
    <property type="protein sequence ID" value="MBB1163165.1"/>
    <property type="molecule type" value="Genomic_DNA"/>
</dbReference>
<dbReference type="InterPro" id="IPR025391">
    <property type="entry name" value="DUF4123"/>
</dbReference>